<dbReference type="Proteomes" id="UP000017668">
    <property type="component" value="Unassembled WGS sequence"/>
</dbReference>
<comment type="caution">
    <text evidence="1">The sequence shown here is derived from an EMBL/GenBank/DDBJ whole genome shotgun (WGS) entry which is preliminary data.</text>
</comment>
<evidence type="ECO:0000313" key="1">
    <source>
        <dbReference type="EMBL" id="EKJ96908.1"/>
    </source>
</evidence>
<protein>
    <submittedName>
        <fullName evidence="1">Uncharacterized protein</fullName>
    </submittedName>
</protein>
<reference evidence="1 2" key="1">
    <citation type="journal article" date="2013" name="Genome Announc.">
        <title>Genome Sequence of Rhizobium lupini HPC(L) Isolated from Saline Desert Soil, Kutch (Gujarat).</title>
        <authorList>
            <person name="Agarwal L."/>
            <person name="Purohit H.J."/>
        </authorList>
    </citation>
    <scope>NUCLEOTIDE SEQUENCE [LARGE SCALE GENOMIC DNA]</scope>
    <source>
        <strain evidence="2">HPC(L)</strain>
    </source>
</reference>
<accession>A0ABP2RW08</accession>
<sequence length="221" mass="25837">MTAKCGQQRVHHWAHRTANCDKWWERETIWHREWKNEFPQECQEVRISSSDGSFHIADVRTPNSTVLEFQHSHLPLVDRRARESFYVNMVWIIDGRRRVSDFPSFAHSLSFAAPDYSKARGWRLPLVRCAIAEDWATSRSTVYLDFGDTDFSLKKGPSVSHKELPPSGILWRVKKAPNDRVVTTPFLRRNVIAHYLHDAPLEGFEPHPMPANGRWDYRSFP</sequence>
<evidence type="ECO:0000313" key="2">
    <source>
        <dbReference type="Proteomes" id="UP000017668"/>
    </source>
</evidence>
<keyword evidence="2" id="KW-1185">Reference proteome</keyword>
<organism evidence="1 2">
    <name type="scientific">Bradyrhizobium lupini HPC(L)</name>
    <dbReference type="NCBI Taxonomy" id="1229491"/>
    <lineage>
        <taxon>Bacteria</taxon>
        <taxon>Pseudomonadati</taxon>
        <taxon>Pseudomonadota</taxon>
        <taxon>Alphaproteobacteria</taxon>
        <taxon>Hyphomicrobiales</taxon>
        <taxon>Nitrobacteraceae</taxon>
        <taxon>Bradyrhizobium</taxon>
    </lineage>
</organism>
<name>A0ABP2RW08_RHILU</name>
<proteinExistence type="predicted"/>
<dbReference type="EMBL" id="AMQQ01000007">
    <property type="protein sequence ID" value="EKJ96908.1"/>
    <property type="molecule type" value="Genomic_DNA"/>
</dbReference>
<gene>
    <name evidence="1" type="ORF">C241_04508</name>
</gene>